<protein>
    <submittedName>
        <fullName evidence="14">NAD-dependent epimerase/dehydratase family protein</fullName>
    </submittedName>
</protein>
<evidence type="ECO:0000256" key="6">
    <source>
        <dbReference type="ARBA" id="ARBA00022989"/>
    </source>
</evidence>
<dbReference type="Pfam" id="PF01370">
    <property type="entry name" value="Epimerase"/>
    <property type="match status" value="1"/>
</dbReference>
<evidence type="ECO:0000256" key="11">
    <source>
        <dbReference type="ARBA" id="ARBA00023239"/>
    </source>
</evidence>
<evidence type="ECO:0000256" key="12">
    <source>
        <dbReference type="ARBA" id="ARBA00037859"/>
    </source>
</evidence>
<dbReference type="SUPFAM" id="SSF51735">
    <property type="entry name" value="NAD(P)-binding Rossmann-fold domains"/>
    <property type="match status" value="1"/>
</dbReference>
<evidence type="ECO:0000259" key="13">
    <source>
        <dbReference type="Pfam" id="PF01370"/>
    </source>
</evidence>
<keyword evidence="3" id="KW-0812">Transmembrane</keyword>
<sequence>MSKTPIFGKKNVLVTGGAGFIGSHLCEALLRNNKVICLDDFSNSHVENIEHLLKDPDFEFVRININNPFNLEDLPELEKFKIKFQGIQEIYHLACPTSAKNFDQFKLETLLSNSLGMRQVLDLAVKYNSKIVFGSSSVIYGPRRNDTDKIKESEWGTVDNLSPRSCYDEGKRFAETMCVTYSQIYNLDVRIARIFRTYGPRLKLFDGQMITDFIVDALRGNDVVIYGDETFSSSLTYVGDILDGLTKLMEAYKVSGPVNLGAENVYLLKDVAEFIIKSVNSSSQIRFEKPLVFITSLGLPNIDRAKEELGWFPVVSLEEGLKKTIDYTVAHEKMVGAE</sequence>
<accession>A0A0G1A8Q4</accession>
<keyword evidence="8" id="KW-0333">Golgi apparatus</keyword>
<dbReference type="PANTHER" id="PTHR43078:SF6">
    <property type="entry name" value="UDP-GLUCURONIC ACID DECARBOXYLASE 1"/>
    <property type="match status" value="1"/>
</dbReference>
<gene>
    <name evidence="14" type="ORF">UV20_C0001G0057</name>
</gene>
<keyword evidence="5" id="KW-0735">Signal-anchor</keyword>
<comment type="caution">
    <text evidence="14">The sequence shown here is derived from an EMBL/GenBank/DDBJ whole genome shotgun (WGS) entry which is preliminary data.</text>
</comment>
<evidence type="ECO:0000256" key="10">
    <source>
        <dbReference type="ARBA" id="ARBA00023180"/>
    </source>
</evidence>
<dbReference type="AlphaFoldDB" id="A0A0G1A8Q4"/>
<dbReference type="GO" id="GO:0005737">
    <property type="term" value="C:cytoplasm"/>
    <property type="evidence" value="ECO:0007669"/>
    <property type="project" value="TreeGrafter"/>
</dbReference>
<evidence type="ECO:0000313" key="14">
    <source>
        <dbReference type="EMBL" id="KKS57417.1"/>
    </source>
</evidence>
<dbReference type="GO" id="GO:0042732">
    <property type="term" value="P:D-xylose metabolic process"/>
    <property type="evidence" value="ECO:0007669"/>
    <property type="project" value="InterPro"/>
</dbReference>
<keyword evidence="4" id="KW-0210">Decarboxylase</keyword>
<dbReference type="InterPro" id="IPR001509">
    <property type="entry name" value="Epimerase_deHydtase"/>
</dbReference>
<evidence type="ECO:0000256" key="7">
    <source>
        <dbReference type="ARBA" id="ARBA00023027"/>
    </source>
</evidence>
<dbReference type="EMBL" id="LCDO01000001">
    <property type="protein sequence ID" value="KKS57417.1"/>
    <property type="molecule type" value="Genomic_DNA"/>
</dbReference>
<comment type="subcellular location">
    <subcellularLocation>
        <location evidence="2">Golgi apparatus membrane</location>
        <topology evidence="2">Single-pass type II membrane protein</topology>
    </subcellularLocation>
    <subcellularLocation>
        <location evidence="12">Golgi apparatus</location>
        <location evidence="12">Golgi stack membrane</location>
    </subcellularLocation>
</comment>
<keyword evidence="9" id="KW-0472">Membrane</keyword>
<name>A0A0G1A8Q4_9BACT</name>
<comment type="cofactor">
    <cofactor evidence="1">
        <name>NAD(+)</name>
        <dbReference type="ChEBI" id="CHEBI:57540"/>
    </cofactor>
</comment>
<evidence type="ECO:0000256" key="5">
    <source>
        <dbReference type="ARBA" id="ARBA00022968"/>
    </source>
</evidence>
<dbReference type="PATRIC" id="fig|1619039.3.peg.58"/>
<dbReference type="Proteomes" id="UP000034837">
    <property type="component" value="Unassembled WGS sequence"/>
</dbReference>
<dbReference type="Gene3D" id="3.40.50.720">
    <property type="entry name" value="NAD(P)-binding Rossmann-like Domain"/>
    <property type="match status" value="1"/>
</dbReference>
<evidence type="ECO:0000256" key="8">
    <source>
        <dbReference type="ARBA" id="ARBA00023034"/>
    </source>
</evidence>
<dbReference type="PANTHER" id="PTHR43078">
    <property type="entry name" value="UDP-GLUCURONIC ACID DECARBOXYLASE-RELATED"/>
    <property type="match status" value="1"/>
</dbReference>
<reference evidence="14 15" key="1">
    <citation type="journal article" date="2015" name="Nature">
        <title>rRNA introns, odd ribosomes, and small enigmatic genomes across a large radiation of phyla.</title>
        <authorList>
            <person name="Brown C.T."/>
            <person name="Hug L.A."/>
            <person name="Thomas B.C."/>
            <person name="Sharon I."/>
            <person name="Castelle C.J."/>
            <person name="Singh A."/>
            <person name="Wilkins M.J."/>
            <person name="Williams K.H."/>
            <person name="Banfield J.F."/>
        </authorList>
    </citation>
    <scope>NUCLEOTIDE SEQUENCE [LARGE SCALE GENOMIC DNA]</scope>
</reference>
<dbReference type="UniPathway" id="UPA00796">
    <property type="reaction ID" value="UER00771"/>
</dbReference>
<evidence type="ECO:0000256" key="9">
    <source>
        <dbReference type="ARBA" id="ARBA00023136"/>
    </source>
</evidence>
<evidence type="ECO:0000256" key="2">
    <source>
        <dbReference type="ARBA" id="ARBA00004323"/>
    </source>
</evidence>
<dbReference type="FunFam" id="3.40.50.720:FF:000065">
    <property type="entry name" value="UDP-glucuronic acid decarboxylase 1"/>
    <property type="match status" value="1"/>
</dbReference>
<feature type="domain" description="NAD-dependent epimerase/dehydratase" evidence="13">
    <location>
        <begin position="12"/>
        <end position="261"/>
    </location>
</feature>
<proteinExistence type="predicted"/>
<dbReference type="InterPro" id="IPR044516">
    <property type="entry name" value="UXS-like"/>
</dbReference>
<keyword evidence="6" id="KW-1133">Transmembrane helix</keyword>
<dbReference type="GO" id="GO:0070403">
    <property type="term" value="F:NAD+ binding"/>
    <property type="evidence" value="ECO:0007669"/>
    <property type="project" value="InterPro"/>
</dbReference>
<keyword evidence="11" id="KW-0456">Lyase</keyword>
<dbReference type="GO" id="GO:0048040">
    <property type="term" value="F:UDP-glucuronate decarboxylase activity"/>
    <property type="evidence" value="ECO:0007669"/>
    <property type="project" value="TreeGrafter"/>
</dbReference>
<keyword evidence="7" id="KW-0520">NAD</keyword>
<dbReference type="GO" id="GO:0033320">
    <property type="term" value="P:UDP-D-xylose biosynthetic process"/>
    <property type="evidence" value="ECO:0007669"/>
    <property type="project" value="UniProtKB-UniPathway"/>
</dbReference>
<evidence type="ECO:0000256" key="3">
    <source>
        <dbReference type="ARBA" id="ARBA00022692"/>
    </source>
</evidence>
<organism evidence="14 15">
    <name type="scientific">Candidatus Magasanikbacteria bacterium GW2011_GWA2_42_32</name>
    <dbReference type="NCBI Taxonomy" id="1619039"/>
    <lineage>
        <taxon>Bacteria</taxon>
        <taxon>Candidatus Magasanikiibacteriota</taxon>
    </lineage>
</organism>
<evidence type="ECO:0000256" key="1">
    <source>
        <dbReference type="ARBA" id="ARBA00001911"/>
    </source>
</evidence>
<keyword evidence="10" id="KW-0325">Glycoprotein</keyword>
<dbReference type="InterPro" id="IPR036291">
    <property type="entry name" value="NAD(P)-bd_dom_sf"/>
</dbReference>
<evidence type="ECO:0000256" key="4">
    <source>
        <dbReference type="ARBA" id="ARBA00022793"/>
    </source>
</evidence>
<evidence type="ECO:0000313" key="15">
    <source>
        <dbReference type="Proteomes" id="UP000034837"/>
    </source>
</evidence>